<dbReference type="PROSITE" id="PS50835">
    <property type="entry name" value="IG_LIKE"/>
    <property type="match status" value="1"/>
</dbReference>
<dbReference type="Pfam" id="PF18911">
    <property type="entry name" value="PKD_4"/>
    <property type="match status" value="1"/>
</dbReference>
<feature type="domain" description="Ig-like" evidence="4">
    <location>
        <begin position="680"/>
        <end position="808"/>
    </location>
</feature>
<evidence type="ECO:0000259" key="4">
    <source>
        <dbReference type="PROSITE" id="PS50835"/>
    </source>
</evidence>
<protein>
    <submittedName>
        <fullName evidence="5">T9SS type A sorting domain-containing protein</fullName>
    </submittedName>
</protein>
<feature type="domain" description="PKD" evidence="3">
    <location>
        <begin position="1076"/>
        <end position="1111"/>
    </location>
</feature>
<name>A0ABR7J2B0_9FLAO</name>
<dbReference type="RefSeq" id="WP_166131751.1">
    <property type="nucleotide sequence ID" value="NZ_JAANOQ010000016.1"/>
</dbReference>
<dbReference type="NCBIfam" id="TIGR04183">
    <property type="entry name" value="Por_Secre_tail"/>
    <property type="match status" value="1"/>
</dbReference>
<feature type="chain" id="PRO_5046186549" evidence="2">
    <location>
        <begin position="27"/>
        <end position="1658"/>
    </location>
</feature>
<dbReference type="InterPro" id="IPR026444">
    <property type="entry name" value="Secre_tail"/>
</dbReference>
<sequence length="1658" mass="177187">MIKKYLKMTMLLLFFFSFSFSFGQTAGIKISWNKEVGCQTYSQSEDPRDPKEPLFLEDILDTECVKVCEKSYVTYTLTNLPAGSTITWSAVGGTISGSSTSATCNVSWGNTGNGNLVFNIITPTGSITKTICIEKITLPIADFSIIPQNQNGENYLYGCLNQTVFFTNLSTANNGSDLVSYHWNFGDGTASEPSISAAFQPSHVYTNEDTYKVSLTVTNSCNCSTTYSHEIIIKGKGFDISCPSVVCEGEKQTYSLPFEGMEVCREKFNWSVIGGDILSEAGGNVEVIWNNVDASGFGYVTFDPKDCNLPCLIPTTIKIPVIQSQGTILGDAEVCYGNQGRYKLPQWPTTDFQWEIVGNVANNLAEVILTDQRNEVIITPHVDGVLTLRATYMNTLLECGGVAEFTINVTKPVIFEGDNILCKGTNSSFNTLSGILTNWTLTNAAGTVISTATNTSEFNYTYTTVGNYTISAGNSSSSSCPSMQKNISVLALPSAPTAVTGELIICPDAPYVYSINSPDPNANYIWTVTNGTPQGSNIGNQITVIFNDNTNPYGISVVKQSINPVICYSLPLNLTITKKVIPAIIKTASNTAVINVCANSTSQYKAFNTVTSSVYNEGESYTWSIIPSTAGSITTGQGTNAVSVLWNNTSSIVNATLQLVIKKCTITQSFISPLQIIPPPQIIITANDSVCSGTPLTFTVSSINGVSLTGATVTWDFNGTVVTTGVGVISAPYTFTNTTNANNGVIVSAYVTGASGCSVNSAPANKSVTILPAPPASLSLTSNNGNVFCDVNDIVVTLTAATSATGVTYKWFKDGAVISGTNPVLNVGSALGFGTYHVRITNTNECYTDSNSINIVQNCGSLPGCTINPYPTVQNNAVNNCGIITLTGTASPTPLSASWDIFGPVNYSSYTGSTIVPNRAGDYNIFYKPTYTCTNGLTGAVSVLKKVTIPYIANFAYKTTCAGNNTFTVTFTDKSEFFEPVGNRSVIFSYKLSSASTFTNVVGNTVTLTAAGSYDFKVTINGTLGVNAQPTCEKITPNILINGVPNRSITINAINCHDTPVTFNFGSLPSGETVLWELDNATVTSTVATPTRVFDAPGNYWVKATVTNNIGCSKEFKINITIPPACFSGVLTATPSTATVCQGQSVTITYTAPVSNNCPVNQYVWMNGTTAVFPPVNSNTLQVSIPGFYWLKIYSAGGCEYNTPNRITPVFKTPPSIKLKGEGTLCENGTLVVQAITTSTTISWFIDGYNDGTNTGLTQINVNGLSIGTHTISATVTQNGCSKTATHTVIVYGAPPTPTVSFNLESCNPYKYKLTATVPGNASINWSNGQPSTVTFAGGNTSSTIYVTEGGPYSATATIGNCSSTAQLDVPKNPENFIWIFPSGCFDNCKNDVANLIGPRASFKYWAWSFDNVVEQSGNDTFVAPYQIHHSGAYNLTLVSDECKVTSAPLHYTEQTCDICKIAKGSGVKRIIENEETPYCDFNVLLSIISGYTTTQNFVLLSPNQDFVIVPSSLPLLAGPNNAWVQIIPLNGFSGATQLILETTINGEICQTIIPITIPSCAVNNNSRTQVAEETIVSTDKISLYPNPAKELVTLQFANATKNATVTVYNLLGTKMDSFSTTEQTAYTIDTRQYSAGMYIVVVATANGTTQQFKLIKE</sequence>
<keyword evidence="6" id="KW-1185">Reference proteome</keyword>
<dbReference type="InterPro" id="IPR022409">
    <property type="entry name" value="PKD/Chitinase_dom"/>
</dbReference>
<keyword evidence="1 2" id="KW-0732">Signal</keyword>
<evidence type="ECO:0000256" key="2">
    <source>
        <dbReference type="SAM" id="SignalP"/>
    </source>
</evidence>
<dbReference type="CDD" id="cd00146">
    <property type="entry name" value="PKD"/>
    <property type="match status" value="1"/>
</dbReference>
<dbReference type="EMBL" id="JACRUN010000015">
    <property type="protein sequence ID" value="MBC5836226.1"/>
    <property type="molecule type" value="Genomic_DNA"/>
</dbReference>
<accession>A0ABR7J2B0</accession>
<evidence type="ECO:0000313" key="6">
    <source>
        <dbReference type="Proteomes" id="UP000605990"/>
    </source>
</evidence>
<dbReference type="Gene3D" id="2.60.40.10">
    <property type="entry name" value="Immunoglobulins"/>
    <property type="match status" value="3"/>
</dbReference>
<comment type="caution">
    <text evidence="5">The sequence shown here is derived from an EMBL/GenBank/DDBJ whole genome shotgun (WGS) entry which is preliminary data.</text>
</comment>
<evidence type="ECO:0000256" key="1">
    <source>
        <dbReference type="ARBA" id="ARBA00022729"/>
    </source>
</evidence>
<reference evidence="5 6" key="1">
    <citation type="submission" date="2020-08" db="EMBL/GenBank/DDBJ databases">
        <title>Description of novel Flavobacterium F-408 isolate.</title>
        <authorList>
            <person name="Saticioglu I.B."/>
            <person name="Duman M."/>
            <person name="Altun S."/>
        </authorList>
    </citation>
    <scope>NUCLEOTIDE SEQUENCE [LARGE SCALE GENOMIC DNA]</scope>
    <source>
        <strain evidence="5 6">F-408</strain>
    </source>
</reference>
<evidence type="ECO:0000313" key="5">
    <source>
        <dbReference type="EMBL" id="MBC5836226.1"/>
    </source>
</evidence>
<evidence type="ECO:0000259" key="3">
    <source>
        <dbReference type="PROSITE" id="PS50093"/>
    </source>
</evidence>
<dbReference type="Proteomes" id="UP000605990">
    <property type="component" value="Unassembled WGS sequence"/>
</dbReference>
<proteinExistence type="predicted"/>
<dbReference type="PROSITE" id="PS50093">
    <property type="entry name" value="PKD"/>
    <property type="match status" value="2"/>
</dbReference>
<feature type="domain" description="PKD" evidence="3">
    <location>
        <begin position="169"/>
        <end position="233"/>
    </location>
</feature>
<dbReference type="InterPro" id="IPR000601">
    <property type="entry name" value="PKD_dom"/>
</dbReference>
<gene>
    <name evidence="5" type="ORF">H8R27_15150</name>
</gene>
<organism evidence="5 6">
    <name type="scientific">Flavobacterium bernardetii</name>
    <dbReference type="NCBI Taxonomy" id="2813823"/>
    <lineage>
        <taxon>Bacteria</taxon>
        <taxon>Pseudomonadati</taxon>
        <taxon>Bacteroidota</taxon>
        <taxon>Flavobacteriia</taxon>
        <taxon>Flavobacteriales</taxon>
        <taxon>Flavobacteriaceae</taxon>
        <taxon>Flavobacterium</taxon>
    </lineage>
</organism>
<dbReference type="InterPro" id="IPR013783">
    <property type="entry name" value="Ig-like_fold"/>
</dbReference>
<dbReference type="SUPFAM" id="SSF49299">
    <property type="entry name" value="PKD domain"/>
    <property type="match status" value="2"/>
</dbReference>
<dbReference type="InterPro" id="IPR007110">
    <property type="entry name" value="Ig-like_dom"/>
</dbReference>
<dbReference type="SMART" id="SM00089">
    <property type="entry name" value="PKD"/>
    <property type="match status" value="3"/>
</dbReference>
<feature type="signal peptide" evidence="2">
    <location>
        <begin position="1"/>
        <end position="26"/>
    </location>
</feature>
<dbReference type="Pfam" id="PF18962">
    <property type="entry name" value="Por_Secre_tail"/>
    <property type="match status" value="1"/>
</dbReference>
<dbReference type="InterPro" id="IPR035986">
    <property type="entry name" value="PKD_dom_sf"/>
</dbReference>